<dbReference type="EMBL" id="MLAH01000002">
    <property type="protein sequence ID" value="OOF88037.1"/>
    <property type="molecule type" value="Genomic_DNA"/>
</dbReference>
<sequence length="91" mass="10283">MDEAKMDCRSQLETLGVKCGEMGLAITKHIAEGTTEIDGKTFKFWLAERLGRGIQIRREGKEEICLITYEAMLKMANAMGLFDENEEENHG</sequence>
<dbReference type="AlphaFoldDB" id="A0A1V3LCU6"/>
<comment type="caution">
    <text evidence="1">The sequence shown here is derived from an EMBL/GenBank/DDBJ whole genome shotgun (WGS) entry which is preliminary data.</text>
</comment>
<name>A0A1V3LCU6_9PAST</name>
<dbReference type="RefSeq" id="WP_077474846.1">
    <property type="nucleotide sequence ID" value="NZ_MLAH01000002.1"/>
</dbReference>
<evidence type="ECO:0000313" key="2">
    <source>
        <dbReference type="Proteomes" id="UP000189549"/>
    </source>
</evidence>
<accession>A0A1V3LCU6</accession>
<gene>
    <name evidence="1" type="ORF">BKG93_00080</name>
</gene>
<protein>
    <submittedName>
        <fullName evidence="1">Uncharacterized protein</fullName>
    </submittedName>
</protein>
<organism evidence="1 2">
    <name type="scientific">Rodentibacter ratti</name>
    <dbReference type="NCBI Taxonomy" id="1906745"/>
    <lineage>
        <taxon>Bacteria</taxon>
        <taxon>Pseudomonadati</taxon>
        <taxon>Pseudomonadota</taxon>
        <taxon>Gammaproteobacteria</taxon>
        <taxon>Pasteurellales</taxon>
        <taxon>Pasteurellaceae</taxon>
        <taxon>Rodentibacter</taxon>
    </lineage>
</organism>
<dbReference type="Proteomes" id="UP000189549">
    <property type="component" value="Unassembled WGS sequence"/>
</dbReference>
<evidence type="ECO:0000313" key="1">
    <source>
        <dbReference type="EMBL" id="OOF88037.1"/>
    </source>
</evidence>
<proteinExistence type="predicted"/>
<reference evidence="1 2" key="1">
    <citation type="submission" date="2016-10" db="EMBL/GenBank/DDBJ databases">
        <title>Rodentibacter gen. nov. and new species.</title>
        <authorList>
            <person name="Christensen H."/>
        </authorList>
    </citation>
    <scope>NUCLEOTIDE SEQUENCE [LARGE SCALE GENOMIC DNA]</scope>
    <source>
        <strain evidence="1 2">Ppn157</strain>
    </source>
</reference>